<dbReference type="InterPro" id="IPR029463">
    <property type="entry name" value="Lys_MEP"/>
</dbReference>
<reference evidence="2 3" key="1">
    <citation type="submission" date="2024-02" db="EMBL/GenBank/DDBJ databases">
        <authorList>
            <person name="Chen Y."/>
            <person name="Shah S."/>
            <person name="Dougan E. K."/>
            <person name="Thang M."/>
            <person name="Chan C."/>
        </authorList>
    </citation>
    <scope>NUCLEOTIDE SEQUENCE [LARGE SCALE GENOMIC DNA]</scope>
</reference>
<comment type="caution">
    <text evidence="2">The sequence shown here is derived from an EMBL/GenBank/DDBJ whole genome shotgun (WGS) entry which is preliminary data.</text>
</comment>
<dbReference type="Gene3D" id="3.40.390.10">
    <property type="entry name" value="Collagenase (Catalytic Domain)"/>
    <property type="match status" value="1"/>
</dbReference>
<evidence type="ECO:0000313" key="3">
    <source>
        <dbReference type="Proteomes" id="UP001642484"/>
    </source>
</evidence>
<proteinExistence type="predicted"/>
<accession>A0ABP0HB21</accession>
<organism evidence="2 3">
    <name type="scientific">Durusdinium trenchii</name>
    <dbReference type="NCBI Taxonomy" id="1381693"/>
    <lineage>
        <taxon>Eukaryota</taxon>
        <taxon>Sar</taxon>
        <taxon>Alveolata</taxon>
        <taxon>Dinophyceae</taxon>
        <taxon>Suessiales</taxon>
        <taxon>Symbiodiniaceae</taxon>
        <taxon>Durusdinium</taxon>
    </lineage>
</organism>
<dbReference type="Pfam" id="PF14521">
    <property type="entry name" value="Aspzincin_M35"/>
    <property type="match status" value="1"/>
</dbReference>
<evidence type="ECO:0000313" key="2">
    <source>
        <dbReference type="EMBL" id="CAK8986030.1"/>
    </source>
</evidence>
<gene>
    <name evidence="2" type="ORF">CCMP2556_LOCUS358</name>
</gene>
<feature type="domain" description="Lysine-specific metallo-endopeptidase" evidence="1">
    <location>
        <begin position="346"/>
        <end position="488"/>
    </location>
</feature>
<evidence type="ECO:0000259" key="1">
    <source>
        <dbReference type="SMART" id="SM01351"/>
    </source>
</evidence>
<protein>
    <recommendedName>
        <fullName evidence="1">Lysine-specific metallo-endopeptidase domain-containing protein</fullName>
    </recommendedName>
</protein>
<sequence length="659" mass="72065">MLVRRQTAHHISRLRLPQPQYLQRTFFGLTLLVLTAPVVRGDLLEADDECRDESCALNALQLHSQRARELNASHPPLCDPSIVAETCEGINKLTSEYYGTTADKDLEVIHAAELSEHIMASRSSVLDFFNQYLGLENQEDDKRALARDAVAVKCMDLCEKLVASIPKERRPPASDVACYMPDGASKPLCDIDVSASAFEGVEFSLSANSSAQTLGEAPGQLPETGDGKEVSALKELLHAPEKANRSDQLEALDALNYPALKPGEMTVVVCNLFRIYPLNNIVASASPSSTASFLEGARRSEWIDDVTKLAVKAQAYTATAIRSITSAKADATMMLWFGDKSTTSKKEVRRVSTQVCNEGIWMLHDATLAAEYMVNRLLSNVAYEYPGPQCRENVYAYVHPNPPYNKNDRGQYLFYLCDDYIKAPMGTQLETLTHEASHHETSLTDDVCYKGSGSDCLKAYGRVACQDLAKSDSKKALRNADNFCFFVNDIQPNAVTPSCPELPRCSFDPTCSCSGGLVKREEQTSTGSVCYTCGKTPSKKPLKKHAHGSTSGVCPSDDTGGTCRIFLCSRTRGPTMCSSGKCFCRPGLCAEDGYCVPPKVMSSDLGSGPDQECQVDTGGTCKFLWCWHGRGPTNCIDGKCQCREGYCQKDGTCEPKLQN</sequence>
<dbReference type="SUPFAM" id="SSF55486">
    <property type="entry name" value="Metalloproteases ('zincins'), catalytic domain"/>
    <property type="match status" value="1"/>
</dbReference>
<dbReference type="Proteomes" id="UP001642484">
    <property type="component" value="Unassembled WGS sequence"/>
</dbReference>
<dbReference type="EMBL" id="CAXAMN010000037">
    <property type="protein sequence ID" value="CAK8986030.1"/>
    <property type="molecule type" value="Genomic_DNA"/>
</dbReference>
<dbReference type="InterPro" id="IPR024079">
    <property type="entry name" value="MetalloPept_cat_dom_sf"/>
</dbReference>
<keyword evidence="3" id="KW-1185">Reference proteome</keyword>
<name>A0ABP0HB21_9DINO</name>
<dbReference type="SMART" id="SM01351">
    <property type="entry name" value="Aspzincin_M35"/>
    <property type="match status" value="1"/>
</dbReference>